<reference evidence="1 2" key="1">
    <citation type="journal article" date="2011" name="Science">
        <title>The ecoresponsive genome of Daphnia pulex.</title>
        <authorList>
            <person name="Colbourne J.K."/>
            <person name="Pfrender M.E."/>
            <person name="Gilbert D."/>
            <person name="Thomas W.K."/>
            <person name="Tucker A."/>
            <person name="Oakley T.H."/>
            <person name="Tokishita S."/>
            <person name="Aerts A."/>
            <person name="Arnold G.J."/>
            <person name="Basu M.K."/>
            <person name="Bauer D.J."/>
            <person name="Caceres C.E."/>
            <person name="Carmel L."/>
            <person name="Casola C."/>
            <person name="Choi J.H."/>
            <person name="Detter J.C."/>
            <person name="Dong Q."/>
            <person name="Dusheyko S."/>
            <person name="Eads B.D."/>
            <person name="Frohlich T."/>
            <person name="Geiler-Samerotte K.A."/>
            <person name="Gerlach D."/>
            <person name="Hatcher P."/>
            <person name="Jogdeo S."/>
            <person name="Krijgsveld J."/>
            <person name="Kriventseva E.V."/>
            <person name="Kultz D."/>
            <person name="Laforsch C."/>
            <person name="Lindquist E."/>
            <person name="Lopez J."/>
            <person name="Manak J.R."/>
            <person name="Muller J."/>
            <person name="Pangilinan J."/>
            <person name="Patwardhan R.P."/>
            <person name="Pitluck S."/>
            <person name="Pritham E.J."/>
            <person name="Rechtsteiner A."/>
            <person name="Rho M."/>
            <person name="Rogozin I.B."/>
            <person name="Sakarya O."/>
            <person name="Salamov A."/>
            <person name="Schaack S."/>
            <person name="Shapiro H."/>
            <person name="Shiga Y."/>
            <person name="Skalitzky C."/>
            <person name="Smith Z."/>
            <person name="Souvorov A."/>
            <person name="Sung W."/>
            <person name="Tang Z."/>
            <person name="Tsuchiya D."/>
            <person name="Tu H."/>
            <person name="Vos H."/>
            <person name="Wang M."/>
            <person name="Wolf Y.I."/>
            <person name="Yamagata H."/>
            <person name="Yamada T."/>
            <person name="Ye Y."/>
            <person name="Shaw J.R."/>
            <person name="Andrews J."/>
            <person name="Crease T.J."/>
            <person name="Tang H."/>
            <person name="Lucas S.M."/>
            <person name="Robertson H.M."/>
            <person name="Bork P."/>
            <person name="Koonin E.V."/>
            <person name="Zdobnov E.M."/>
            <person name="Grigoriev I.V."/>
            <person name="Lynch M."/>
            <person name="Boore J.L."/>
        </authorList>
    </citation>
    <scope>NUCLEOTIDE SEQUENCE [LARGE SCALE GENOMIC DNA]</scope>
</reference>
<protein>
    <submittedName>
        <fullName evidence="1">Uncharacterized protein</fullName>
    </submittedName>
</protein>
<proteinExistence type="predicted"/>
<sequence>MAHGESFEIINLESDEEVFEEESESESVSVVNYDVEELSYNEYLNIRCELELRKVNQVSNFKFNFKYFNWMWTAHVPFLD</sequence>
<evidence type="ECO:0000313" key="1">
    <source>
        <dbReference type="EMBL" id="EFX89769.1"/>
    </source>
</evidence>
<dbReference type="Proteomes" id="UP000000305">
    <property type="component" value="Unassembled WGS sequence"/>
</dbReference>
<organism evidence="1 2">
    <name type="scientific">Daphnia pulex</name>
    <name type="common">Water flea</name>
    <dbReference type="NCBI Taxonomy" id="6669"/>
    <lineage>
        <taxon>Eukaryota</taxon>
        <taxon>Metazoa</taxon>
        <taxon>Ecdysozoa</taxon>
        <taxon>Arthropoda</taxon>
        <taxon>Crustacea</taxon>
        <taxon>Branchiopoda</taxon>
        <taxon>Diplostraca</taxon>
        <taxon>Cladocera</taxon>
        <taxon>Anomopoda</taxon>
        <taxon>Daphniidae</taxon>
        <taxon>Daphnia</taxon>
    </lineage>
</organism>
<dbReference type="InParanoid" id="E9FSS8"/>
<accession>E9FSS8</accession>
<dbReference type="HOGENOM" id="CLU_2592190_0_0_1"/>
<gene>
    <name evidence="1" type="ORF">DAPPUDRAFT_232949</name>
</gene>
<dbReference type="EMBL" id="GL732524">
    <property type="protein sequence ID" value="EFX89769.1"/>
    <property type="molecule type" value="Genomic_DNA"/>
</dbReference>
<name>E9FSS8_DAPPU</name>
<dbReference type="AlphaFoldDB" id="E9FSS8"/>
<dbReference type="KEGG" id="dpx:DAPPUDRAFT_232949"/>
<evidence type="ECO:0000313" key="2">
    <source>
        <dbReference type="Proteomes" id="UP000000305"/>
    </source>
</evidence>
<keyword evidence="2" id="KW-1185">Reference proteome</keyword>